<gene>
    <name evidence="2" type="ORF">ED733_001912</name>
</gene>
<evidence type="ECO:0000259" key="1">
    <source>
        <dbReference type="Pfam" id="PF10334"/>
    </source>
</evidence>
<reference evidence="3" key="1">
    <citation type="submission" date="2018-12" db="EMBL/GenBank/DDBJ databases">
        <title>The complete genome of Metarhizium rileyi, a key fungal pathogen of Lepidoptera.</title>
        <authorList>
            <person name="Binneck E."/>
            <person name="Lastra C.C.L."/>
            <person name="Sosa-Gomez D.R."/>
        </authorList>
    </citation>
    <scope>NUCLEOTIDE SEQUENCE [LARGE SCALE GENOMIC DNA]</scope>
    <source>
        <strain evidence="3">Cep018-CH2</strain>
    </source>
</reference>
<dbReference type="PANTHER" id="PTHR37994:SF3">
    <property type="entry name" value="ER TRANSPORTER 6TM N-TERMINAL DOMAIN-CONTAINING PROTEIN"/>
    <property type="match status" value="1"/>
</dbReference>
<name>A0A5C6G796_METRR</name>
<dbReference type="Proteomes" id="UP000317257">
    <property type="component" value="Unassembled WGS sequence"/>
</dbReference>
<accession>A0A5C6G796</accession>
<comment type="caution">
    <text evidence="2">The sequence shown here is derived from an EMBL/GenBank/DDBJ whole genome shotgun (WGS) entry which is preliminary data.</text>
</comment>
<dbReference type="Pfam" id="PF10334">
    <property type="entry name" value="BRE4"/>
    <property type="match status" value="1"/>
</dbReference>
<sequence>MTAATYSLVIGFSYDQYHIVQYGLPGIGNEALWKRLVTVLLDFAASCIVQVDPRAPSARNHMEPNFGPFDQHTLKETQKLCLAENQSLGRLLDLPSSLPKEYQDRFINVVGFLDDHAIGDIMAVLGIVRLSLRLGAPLPEMLPAGFWFSEAREGV</sequence>
<dbReference type="InterPro" id="IPR018820">
    <property type="entry name" value="BRE4-related_DUF2421"/>
</dbReference>
<feature type="domain" description="DUF2421" evidence="1">
    <location>
        <begin position="61"/>
        <end position="145"/>
    </location>
</feature>
<protein>
    <recommendedName>
        <fullName evidence="1">DUF2421 domain-containing protein</fullName>
    </recommendedName>
</protein>
<evidence type="ECO:0000313" key="2">
    <source>
        <dbReference type="EMBL" id="TWU72191.1"/>
    </source>
</evidence>
<organism evidence="2 3">
    <name type="scientific">Metarhizium rileyi (strain RCEF 4871)</name>
    <name type="common">Nomuraea rileyi</name>
    <dbReference type="NCBI Taxonomy" id="1649241"/>
    <lineage>
        <taxon>Eukaryota</taxon>
        <taxon>Fungi</taxon>
        <taxon>Dikarya</taxon>
        <taxon>Ascomycota</taxon>
        <taxon>Pezizomycotina</taxon>
        <taxon>Sordariomycetes</taxon>
        <taxon>Hypocreomycetidae</taxon>
        <taxon>Hypocreales</taxon>
        <taxon>Clavicipitaceae</taxon>
        <taxon>Metarhizium</taxon>
    </lineage>
</organism>
<evidence type="ECO:0000313" key="3">
    <source>
        <dbReference type="Proteomes" id="UP000317257"/>
    </source>
</evidence>
<dbReference type="EMBL" id="SBHS01000031">
    <property type="protein sequence ID" value="TWU72191.1"/>
    <property type="molecule type" value="Genomic_DNA"/>
</dbReference>
<dbReference type="PANTHER" id="PTHR37994">
    <property type="entry name" value="ARAE_2_N DOMAIN-CONTAINING PROTEIN-RELATED"/>
    <property type="match status" value="1"/>
</dbReference>
<proteinExistence type="predicted"/>
<dbReference type="AlphaFoldDB" id="A0A5C6G796"/>